<dbReference type="EMBL" id="JAIWYP010000003">
    <property type="protein sequence ID" value="KAH3845978.1"/>
    <property type="molecule type" value="Genomic_DNA"/>
</dbReference>
<proteinExistence type="predicted"/>
<evidence type="ECO:0008006" key="4">
    <source>
        <dbReference type="Google" id="ProtNLM"/>
    </source>
</evidence>
<evidence type="ECO:0000256" key="1">
    <source>
        <dbReference type="SAM" id="SignalP"/>
    </source>
</evidence>
<dbReference type="Proteomes" id="UP000828390">
    <property type="component" value="Unassembled WGS sequence"/>
</dbReference>
<dbReference type="PANTHER" id="PTHR10697">
    <property type="entry name" value="MAMMALIAN EPENDYMIN-RELATED PROTEIN 1"/>
    <property type="match status" value="1"/>
</dbReference>
<dbReference type="Pfam" id="PF00811">
    <property type="entry name" value="Ependymin"/>
    <property type="match status" value="1"/>
</dbReference>
<dbReference type="InterPro" id="IPR001299">
    <property type="entry name" value="Ependymin"/>
</dbReference>
<dbReference type="PRINTS" id="PR00317">
    <property type="entry name" value="EPENDYMIN"/>
</dbReference>
<reference evidence="2" key="2">
    <citation type="submission" date="2020-11" db="EMBL/GenBank/DDBJ databases">
        <authorList>
            <person name="McCartney M.A."/>
            <person name="Auch B."/>
            <person name="Kono T."/>
            <person name="Mallez S."/>
            <person name="Becker A."/>
            <person name="Gohl D.M."/>
            <person name="Silverstein K.A.T."/>
            <person name="Koren S."/>
            <person name="Bechman K.B."/>
            <person name="Herman A."/>
            <person name="Abrahante J.E."/>
            <person name="Garbe J."/>
        </authorList>
    </citation>
    <scope>NUCLEOTIDE SEQUENCE</scope>
    <source>
        <strain evidence="2">Duluth1</strain>
        <tissue evidence="2">Whole animal</tissue>
    </source>
</reference>
<dbReference type="GO" id="GO:0005509">
    <property type="term" value="F:calcium ion binding"/>
    <property type="evidence" value="ECO:0007669"/>
    <property type="project" value="InterPro"/>
</dbReference>
<comment type="caution">
    <text evidence="2">The sequence shown here is derived from an EMBL/GenBank/DDBJ whole genome shotgun (WGS) entry which is preliminary data.</text>
</comment>
<dbReference type="OrthoDB" id="6084362at2759"/>
<reference evidence="2" key="1">
    <citation type="journal article" date="2019" name="bioRxiv">
        <title>The Genome of the Zebra Mussel, Dreissena polymorpha: A Resource for Invasive Species Research.</title>
        <authorList>
            <person name="McCartney M.A."/>
            <person name="Auch B."/>
            <person name="Kono T."/>
            <person name="Mallez S."/>
            <person name="Zhang Y."/>
            <person name="Obille A."/>
            <person name="Becker A."/>
            <person name="Abrahante J.E."/>
            <person name="Garbe J."/>
            <person name="Badalamenti J.P."/>
            <person name="Herman A."/>
            <person name="Mangelson H."/>
            <person name="Liachko I."/>
            <person name="Sullivan S."/>
            <person name="Sone E.D."/>
            <person name="Koren S."/>
            <person name="Silverstein K.A.T."/>
            <person name="Beckman K.B."/>
            <person name="Gohl D.M."/>
        </authorList>
    </citation>
    <scope>NUCLEOTIDE SEQUENCE</scope>
    <source>
        <strain evidence="2">Duluth1</strain>
        <tissue evidence="2">Whole animal</tissue>
    </source>
</reference>
<evidence type="ECO:0000313" key="3">
    <source>
        <dbReference type="Proteomes" id="UP000828390"/>
    </source>
</evidence>
<keyword evidence="3" id="KW-1185">Reference proteome</keyword>
<name>A0A9D4KTU5_DREPO</name>
<keyword evidence="1" id="KW-0732">Signal</keyword>
<accession>A0A9D4KTU5</accession>
<feature type="signal peptide" evidence="1">
    <location>
        <begin position="1"/>
        <end position="16"/>
    </location>
</feature>
<feature type="chain" id="PRO_5038646498" description="Mammalian ependymin-related protein 1-like" evidence="1">
    <location>
        <begin position="17"/>
        <end position="193"/>
    </location>
</feature>
<organism evidence="2 3">
    <name type="scientific">Dreissena polymorpha</name>
    <name type="common">Zebra mussel</name>
    <name type="synonym">Mytilus polymorpha</name>
    <dbReference type="NCBI Taxonomy" id="45954"/>
    <lineage>
        <taxon>Eukaryota</taxon>
        <taxon>Metazoa</taxon>
        <taxon>Spiralia</taxon>
        <taxon>Lophotrochozoa</taxon>
        <taxon>Mollusca</taxon>
        <taxon>Bivalvia</taxon>
        <taxon>Autobranchia</taxon>
        <taxon>Heteroconchia</taxon>
        <taxon>Euheterodonta</taxon>
        <taxon>Imparidentia</taxon>
        <taxon>Neoheterodontei</taxon>
        <taxon>Myida</taxon>
        <taxon>Dreissenoidea</taxon>
        <taxon>Dreissenidae</taxon>
        <taxon>Dreissena</taxon>
    </lineage>
</organism>
<dbReference type="PANTHER" id="PTHR10697:SF1">
    <property type="entry name" value="MAMMALIAN EPENDYMIN-RELATED PROTEIN 1"/>
    <property type="match status" value="1"/>
</dbReference>
<dbReference type="GO" id="GO:0007160">
    <property type="term" value="P:cell-matrix adhesion"/>
    <property type="evidence" value="ECO:0007669"/>
    <property type="project" value="InterPro"/>
</dbReference>
<dbReference type="GO" id="GO:0005764">
    <property type="term" value="C:lysosome"/>
    <property type="evidence" value="ECO:0007669"/>
    <property type="project" value="TreeGrafter"/>
</dbReference>
<protein>
    <recommendedName>
        <fullName evidence="4">Mammalian ependymin-related protein 1-like</fullName>
    </recommendedName>
</protein>
<dbReference type="SMART" id="SM00026">
    <property type="entry name" value="EPEND"/>
    <property type="match status" value="1"/>
</dbReference>
<gene>
    <name evidence="2" type="ORF">DPMN_088273</name>
</gene>
<sequence length="193" mass="21551">MIKVAILLALAAVCLAQTPVPCESPDQWEGMRVMTDQSKEFQEIAKYSYDAANRRTRAIEQVNIGKEKDYFDVLKIYDQNKEYRLNLVTKKCNVTVPSHPFWKTGVVPGSKFLFEAEAGAASIPFEHLTVQNWDITFDNGAKYAIAVTSPTCVPVFAAYYNKEIGFLIENFFDIHAGISDPSVFIPPAECAGL</sequence>
<dbReference type="AlphaFoldDB" id="A0A9D4KTU5"/>
<evidence type="ECO:0000313" key="2">
    <source>
        <dbReference type="EMBL" id="KAH3845978.1"/>
    </source>
</evidence>
<dbReference type="GO" id="GO:0005576">
    <property type="term" value="C:extracellular region"/>
    <property type="evidence" value="ECO:0007669"/>
    <property type="project" value="InterPro"/>
</dbReference>